<sequence length="76" mass="8763">MKVSITSTERARLSQTMGDYLWLMEKYSDKVRYLPNVADLYVSATKQWTTLGLVKPSRAEAEKRDELFKACDARSN</sequence>
<evidence type="ECO:0000313" key="2">
    <source>
        <dbReference type="Proteomes" id="UP000092993"/>
    </source>
</evidence>
<reference evidence="1 2" key="1">
    <citation type="submission" date="2016-03" db="EMBL/GenBank/DDBJ databases">
        <title>Whole genome sequencing of Grifola frondosa 9006-11.</title>
        <authorList>
            <person name="Min B."/>
            <person name="Park H."/>
            <person name="Kim J.-G."/>
            <person name="Cho H."/>
            <person name="Oh Y.-L."/>
            <person name="Kong W.-S."/>
            <person name="Choi I.-G."/>
        </authorList>
    </citation>
    <scope>NUCLEOTIDE SEQUENCE [LARGE SCALE GENOMIC DNA]</scope>
    <source>
        <strain evidence="1 2">9006-11</strain>
    </source>
</reference>
<protein>
    <submittedName>
        <fullName evidence="1">Uncharacterized protein</fullName>
    </submittedName>
</protein>
<dbReference type="EMBL" id="LUGG01000032">
    <property type="protein sequence ID" value="OBZ66234.1"/>
    <property type="molecule type" value="Genomic_DNA"/>
</dbReference>
<accession>A0A1C7LTT6</accession>
<dbReference type="Proteomes" id="UP000092993">
    <property type="component" value="Unassembled WGS sequence"/>
</dbReference>
<name>A0A1C7LTT6_GRIFR</name>
<proteinExistence type="predicted"/>
<dbReference type="AlphaFoldDB" id="A0A1C7LTT6"/>
<comment type="caution">
    <text evidence="1">The sequence shown here is derived from an EMBL/GenBank/DDBJ whole genome shotgun (WGS) entry which is preliminary data.</text>
</comment>
<keyword evidence="2" id="KW-1185">Reference proteome</keyword>
<evidence type="ECO:0000313" key="1">
    <source>
        <dbReference type="EMBL" id="OBZ66234.1"/>
    </source>
</evidence>
<organism evidence="1 2">
    <name type="scientific">Grifola frondosa</name>
    <name type="common">Maitake</name>
    <name type="synonym">Polyporus frondosus</name>
    <dbReference type="NCBI Taxonomy" id="5627"/>
    <lineage>
        <taxon>Eukaryota</taxon>
        <taxon>Fungi</taxon>
        <taxon>Dikarya</taxon>
        <taxon>Basidiomycota</taxon>
        <taxon>Agaricomycotina</taxon>
        <taxon>Agaricomycetes</taxon>
        <taxon>Polyporales</taxon>
        <taxon>Grifolaceae</taxon>
        <taxon>Grifola</taxon>
    </lineage>
</organism>
<gene>
    <name evidence="1" type="ORF">A0H81_13721</name>
</gene>